<proteinExistence type="predicted"/>
<organism evidence="2 3">
    <name type="scientific">Neorhizobium turbinariae</name>
    <dbReference type="NCBI Taxonomy" id="2937795"/>
    <lineage>
        <taxon>Bacteria</taxon>
        <taxon>Pseudomonadati</taxon>
        <taxon>Pseudomonadota</taxon>
        <taxon>Alphaproteobacteria</taxon>
        <taxon>Hyphomicrobiales</taxon>
        <taxon>Rhizobiaceae</taxon>
        <taxon>Rhizobium/Agrobacterium group</taxon>
        <taxon>Neorhizobium</taxon>
    </lineage>
</organism>
<sequence length="296" mass="33709">MQHVAIEITCADDVALHGHWWAADADRPLGSVVINCATGVQARYYHRYASFLARHGFHVLTYDYRGIGLSRPERLRHLRCGWRHWGELDFDAAVQLVTEKQPSLPVQVVGHSIGGFLPGYAASASRIYRMLTVGAQHAYWRDYHPPRRMGYLLRWHLVMPAITGIYGYFPGRRLGWLEDLPAGVAYSWSFGGRQLASRLDQEERQVVVSRFAHVRAPILAVSVSDDPFATKPAMRRALGYYTGSRAISVMLEPADLGVEKIGHFDLFHDRHASGFWRDTLLWLRDGINPWPQRCFV</sequence>
<dbReference type="Proteomes" id="UP001202827">
    <property type="component" value="Unassembled WGS sequence"/>
</dbReference>
<dbReference type="PIRSF" id="PIRSF037442">
    <property type="entry name" value="UCP037442_abhydr"/>
    <property type="match status" value="1"/>
</dbReference>
<dbReference type="RefSeq" id="WP_248684381.1">
    <property type="nucleotide sequence ID" value="NZ_JALPRY010000023.1"/>
</dbReference>
<keyword evidence="2" id="KW-0378">Hydrolase</keyword>
<name>A0ABT0IVW6_9HYPH</name>
<evidence type="ECO:0000313" key="3">
    <source>
        <dbReference type="Proteomes" id="UP001202827"/>
    </source>
</evidence>
<evidence type="ECO:0000313" key="2">
    <source>
        <dbReference type="EMBL" id="MCK8782013.1"/>
    </source>
</evidence>
<protein>
    <submittedName>
        <fullName evidence="2">Alpha/beta fold hydrolase</fullName>
    </submittedName>
</protein>
<dbReference type="InterPro" id="IPR017208">
    <property type="entry name" value="UCP037442_abhydr"/>
</dbReference>
<feature type="domain" description="Serine aminopeptidase S33" evidence="1">
    <location>
        <begin position="29"/>
        <end position="117"/>
    </location>
</feature>
<evidence type="ECO:0000259" key="1">
    <source>
        <dbReference type="Pfam" id="PF12146"/>
    </source>
</evidence>
<dbReference type="Gene3D" id="3.40.50.1820">
    <property type="entry name" value="alpha/beta hydrolase"/>
    <property type="match status" value="1"/>
</dbReference>
<dbReference type="Pfam" id="PF12146">
    <property type="entry name" value="Hydrolase_4"/>
    <property type="match status" value="1"/>
</dbReference>
<keyword evidence="3" id="KW-1185">Reference proteome</keyword>
<accession>A0ABT0IVW6</accession>
<reference evidence="2 3" key="1">
    <citation type="submission" date="2022-04" db="EMBL/GenBank/DDBJ databases">
        <title>Rhizobium coralii sp. nov., isolated from coral Turbinaria peltata.</title>
        <authorList>
            <person name="Sun H."/>
        </authorList>
    </citation>
    <scope>NUCLEOTIDE SEQUENCE [LARGE SCALE GENOMIC DNA]</scope>
    <source>
        <strain evidence="2 3">NTR19</strain>
    </source>
</reference>
<dbReference type="GO" id="GO:0016787">
    <property type="term" value="F:hydrolase activity"/>
    <property type="evidence" value="ECO:0007669"/>
    <property type="project" value="UniProtKB-KW"/>
</dbReference>
<comment type="caution">
    <text evidence="2">The sequence shown here is derived from an EMBL/GenBank/DDBJ whole genome shotgun (WGS) entry which is preliminary data.</text>
</comment>
<gene>
    <name evidence="2" type="ORF">M0654_18700</name>
</gene>
<dbReference type="InterPro" id="IPR022742">
    <property type="entry name" value="Hydrolase_4"/>
</dbReference>
<dbReference type="EMBL" id="JALPRY010000023">
    <property type="protein sequence ID" value="MCK8782013.1"/>
    <property type="molecule type" value="Genomic_DNA"/>
</dbReference>
<dbReference type="InterPro" id="IPR029058">
    <property type="entry name" value="AB_hydrolase_fold"/>
</dbReference>
<dbReference type="SUPFAM" id="SSF53474">
    <property type="entry name" value="alpha/beta-Hydrolases"/>
    <property type="match status" value="1"/>
</dbReference>